<proteinExistence type="predicted"/>
<gene>
    <name evidence="2" type="ORF">CVT63_04785</name>
</gene>
<protein>
    <submittedName>
        <fullName evidence="2">Uncharacterized protein</fullName>
    </submittedName>
</protein>
<reference evidence="2 3" key="1">
    <citation type="journal article" date="2017" name="ISME J.">
        <title>Potential for microbial H2 and metal transformations associated with novel bacteria and archaea in deep terrestrial subsurface sediments.</title>
        <authorList>
            <person name="Hernsdorf A.W."/>
            <person name="Amano Y."/>
            <person name="Miyakawa K."/>
            <person name="Ise K."/>
            <person name="Suzuki Y."/>
            <person name="Anantharaman K."/>
            <person name="Probst A."/>
            <person name="Burstein D."/>
            <person name="Thomas B.C."/>
            <person name="Banfield J.F."/>
        </authorList>
    </citation>
    <scope>NUCLEOTIDE SEQUENCE [LARGE SCALE GENOMIC DNA]</scope>
    <source>
        <strain evidence="2">HGW-Actinobacteria-3</strain>
    </source>
</reference>
<evidence type="ECO:0000313" key="2">
    <source>
        <dbReference type="EMBL" id="PKQ28049.1"/>
    </source>
</evidence>
<name>A0A2N3G5Q3_9ACTN</name>
<dbReference type="SUPFAM" id="SSF48452">
    <property type="entry name" value="TPR-like"/>
    <property type="match status" value="1"/>
</dbReference>
<evidence type="ECO:0000313" key="3">
    <source>
        <dbReference type="Proteomes" id="UP000233654"/>
    </source>
</evidence>
<sequence length="225" mass="25513">MKLKTAFIQVMALMALFSQLSPAKSVELSEITCGRLINGYGPFDYRSDKKELPVVEFHHLTAPVLSLKSGQTGVHPGGDLDYTLRAFPNHPLALVAMVRLGEKTGMKKPKGARYPVECYLYRAWRFRNDDPMVRMIYGAYLAKRGRTKEALAHLEDARKMGEESGNFFYNLGLIYFDLKEYDRSLLCAHQAYAKGFALPGLREKLKKVGQWSDPLDEKETQSRAN</sequence>
<dbReference type="AlphaFoldDB" id="A0A2N3G5Q3"/>
<dbReference type="Gene3D" id="1.25.40.10">
    <property type="entry name" value="Tetratricopeptide repeat domain"/>
    <property type="match status" value="1"/>
</dbReference>
<feature type="signal peptide" evidence="1">
    <location>
        <begin position="1"/>
        <end position="23"/>
    </location>
</feature>
<evidence type="ECO:0000256" key="1">
    <source>
        <dbReference type="SAM" id="SignalP"/>
    </source>
</evidence>
<dbReference type="InterPro" id="IPR011990">
    <property type="entry name" value="TPR-like_helical_dom_sf"/>
</dbReference>
<dbReference type="EMBL" id="PHEX01000035">
    <property type="protein sequence ID" value="PKQ28049.1"/>
    <property type="molecule type" value="Genomic_DNA"/>
</dbReference>
<organism evidence="2 3">
    <name type="scientific">Candidatus Anoxymicrobium japonicum</name>
    <dbReference type="NCBI Taxonomy" id="2013648"/>
    <lineage>
        <taxon>Bacteria</taxon>
        <taxon>Bacillati</taxon>
        <taxon>Actinomycetota</taxon>
        <taxon>Candidatus Geothermincolia</taxon>
        <taxon>Candidatus Geothermincolales</taxon>
        <taxon>Candidatus Anoxymicrobiaceae</taxon>
        <taxon>Candidatus Anoxymicrobium</taxon>
    </lineage>
</organism>
<comment type="caution">
    <text evidence="2">The sequence shown here is derived from an EMBL/GenBank/DDBJ whole genome shotgun (WGS) entry which is preliminary data.</text>
</comment>
<feature type="chain" id="PRO_5039121102" evidence="1">
    <location>
        <begin position="24"/>
        <end position="225"/>
    </location>
</feature>
<dbReference type="Proteomes" id="UP000233654">
    <property type="component" value="Unassembled WGS sequence"/>
</dbReference>
<accession>A0A2N3G5Q3</accession>
<keyword evidence="1" id="KW-0732">Signal</keyword>